<dbReference type="RefSeq" id="WP_348955276.1">
    <property type="nucleotide sequence ID" value="NZ_JBDZYD010000014.1"/>
</dbReference>
<gene>
    <name evidence="1" type="ORF">ABJI51_34490</name>
</gene>
<reference evidence="1 2" key="1">
    <citation type="submission" date="2024-05" db="EMBL/GenBank/DDBJ databases">
        <authorList>
            <person name="Zhao H."/>
            <person name="Xu Y."/>
            <person name="Lin S."/>
            <person name="Spain J.C."/>
            <person name="Zhou N.-Y."/>
        </authorList>
    </citation>
    <scope>NUCLEOTIDE SEQUENCE [LARGE SCALE GENOMIC DNA]</scope>
    <source>
        <strain evidence="1 2">NEAU-NG30</strain>
    </source>
</reference>
<proteinExistence type="predicted"/>
<accession>A0ABV0LS71</accession>
<protein>
    <recommendedName>
        <fullName evidence="3">Transposase</fullName>
    </recommendedName>
</protein>
<evidence type="ECO:0000313" key="1">
    <source>
        <dbReference type="EMBL" id="MEQ0564217.1"/>
    </source>
</evidence>
<evidence type="ECO:0000313" key="2">
    <source>
        <dbReference type="Proteomes" id="UP001440984"/>
    </source>
</evidence>
<organism evidence="1 2">
    <name type="scientific">Amycolatopsis melonis</name>
    <dbReference type="NCBI Taxonomy" id="3156488"/>
    <lineage>
        <taxon>Bacteria</taxon>
        <taxon>Bacillati</taxon>
        <taxon>Actinomycetota</taxon>
        <taxon>Actinomycetes</taxon>
        <taxon>Pseudonocardiales</taxon>
        <taxon>Pseudonocardiaceae</taxon>
        <taxon>Amycolatopsis</taxon>
    </lineage>
</organism>
<sequence length="52" mass="5856">MTPAMVNQILDALEERWLRSLASLYAGEWAKLVSWFPHLRSQRAIGPGTAES</sequence>
<evidence type="ECO:0008006" key="3">
    <source>
        <dbReference type="Google" id="ProtNLM"/>
    </source>
</evidence>
<keyword evidence="2" id="KW-1185">Reference proteome</keyword>
<comment type="caution">
    <text evidence="1">The sequence shown here is derived from an EMBL/GenBank/DDBJ whole genome shotgun (WGS) entry which is preliminary data.</text>
</comment>
<dbReference type="Proteomes" id="UP001440984">
    <property type="component" value="Unassembled WGS sequence"/>
</dbReference>
<dbReference type="EMBL" id="JBDZYD010000014">
    <property type="protein sequence ID" value="MEQ0564217.1"/>
    <property type="molecule type" value="Genomic_DNA"/>
</dbReference>
<name>A0ABV0LS71_9PSEU</name>